<sequence>MDVERRRDPIGAVSSSISLSLSSIPEECSLSFSSTLHSSSLLRLQKAVPPCFPLHEMVGQRRRLRGDCM</sequence>
<protein>
    <submittedName>
        <fullName evidence="2">Uncharacterized protein</fullName>
    </submittedName>
</protein>
<dbReference type="Proteomes" id="UP000095282">
    <property type="component" value="Unplaced"/>
</dbReference>
<dbReference type="WBParaSite" id="Csp11.Scaffold630.g20314.t1">
    <property type="protein sequence ID" value="Csp11.Scaffold630.g20314.t1"/>
    <property type="gene ID" value="Csp11.Scaffold630.g20314"/>
</dbReference>
<keyword evidence="1" id="KW-1185">Reference proteome</keyword>
<name>A0A1I7UXG7_9PELO</name>
<organism evidence="1 2">
    <name type="scientific">Caenorhabditis tropicalis</name>
    <dbReference type="NCBI Taxonomy" id="1561998"/>
    <lineage>
        <taxon>Eukaryota</taxon>
        <taxon>Metazoa</taxon>
        <taxon>Ecdysozoa</taxon>
        <taxon>Nematoda</taxon>
        <taxon>Chromadorea</taxon>
        <taxon>Rhabditida</taxon>
        <taxon>Rhabditina</taxon>
        <taxon>Rhabditomorpha</taxon>
        <taxon>Rhabditoidea</taxon>
        <taxon>Rhabditidae</taxon>
        <taxon>Peloderinae</taxon>
        <taxon>Caenorhabditis</taxon>
    </lineage>
</organism>
<proteinExistence type="predicted"/>
<evidence type="ECO:0000313" key="1">
    <source>
        <dbReference type="Proteomes" id="UP000095282"/>
    </source>
</evidence>
<evidence type="ECO:0000313" key="2">
    <source>
        <dbReference type="WBParaSite" id="Csp11.Scaffold630.g20314.t1"/>
    </source>
</evidence>
<dbReference type="AlphaFoldDB" id="A0A1I7UXG7"/>
<reference evidence="2" key="1">
    <citation type="submission" date="2016-11" db="UniProtKB">
        <authorList>
            <consortium name="WormBaseParasite"/>
        </authorList>
    </citation>
    <scope>IDENTIFICATION</scope>
</reference>
<accession>A0A1I7UXG7</accession>